<keyword evidence="6" id="KW-0732">Signal</keyword>
<dbReference type="AlphaFoldDB" id="A0A3A1YX33"/>
<keyword evidence="3" id="KW-0479">Metal-binding</keyword>
<evidence type="ECO:0000256" key="2">
    <source>
        <dbReference type="ARBA" id="ARBA00022505"/>
    </source>
</evidence>
<dbReference type="Pfam" id="PF00174">
    <property type="entry name" value="Oxidored_molyb"/>
    <property type="match status" value="1"/>
</dbReference>
<dbReference type="InterPro" id="IPR000572">
    <property type="entry name" value="OxRdtase_Mopterin-bd_dom"/>
</dbReference>
<dbReference type="GO" id="GO:0008482">
    <property type="term" value="F:sulfite oxidase activity"/>
    <property type="evidence" value="ECO:0007669"/>
    <property type="project" value="TreeGrafter"/>
</dbReference>
<evidence type="ECO:0000256" key="1">
    <source>
        <dbReference type="ARBA" id="ARBA00001924"/>
    </source>
</evidence>
<organism evidence="9 10">
    <name type="scientific">Neopusillimonas maritima</name>
    <dbReference type="NCBI Taxonomy" id="2026239"/>
    <lineage>
        <taxon>Bacteria</taxon>
        <taxon>Pseudomonadati</taxon>
        <taxon>Pseudomonadota</taxon>
        <taxon>Betaproteobacteria</taxon>
        <taxon>Burkholderiales</taxon>
        <taxon>Alcaligenaceae</taxon>
        <taxon>Neopusillimonas</taxon>
    </lineage>
</organism>
<feature type="compositionally biased region" description="Polar residues" evidence="5">
    <location>
        <begin position="376"/>
        <end position="385"/>
    </location>
</feature>
<keyword evidence="2" id="KW-0500">Molybdenum</keyword>
<name>A0A3A1YX33_9BURK</name>
<dbReference type="GO" id="GO:0043546">
    <property type="term" value="F:molybdopterin cofactor binding"/>
    <property type="evidence" value="ECO:0007669"/>
    <property type="project" value="TreeGrafter"/>
</dbReference>
<evidence type="ECO:0000313" key="9">
    <source>
        <dbReference type="EMBL" id="RIY42081.1"/>
    </source>
</evidence>
<dbReference type="InterPro" id="IPR006311">
    <property type="entry name" value="TAT_signal"/>
</dbReference>
<feature type="region of interest" description="Disordered" evidence="5">
    <location>
        <begin position="376"/>
        <end position="398"/>
    </location>
</feature>
<evidence type="ECO:0000256" key="4">
    <source>
        <dbReference type="ARBA" id="ARBA00023002"/>
    </source>
</evidence>
<comment type="cofactor">
    <cofactor evidence="1">
        <name>Mo-molybdopterin</name>
        <dbReference type="ChEBI" id="CHEBI:71302"/>
    </cofactor>
</comment>
<evidence type="ECO:0000256" key="3">
    <source>
        <dbReference type="ARBA" id="ARBA00022723"/>
    </source>
</evidence>
<feature type="region of interest" description="Disordered" evidence="5">
    <location>
        <begin position="31"/>
        <end position="52"/>
    </location>
</feature>
<dbReference type="Gene3D" id="3.90.420.10">
    <property type="entry name" value="Oxidoreductase, molybdopterin-binding domain"/>
    <property type="match status" value="1"/>
</dbReference>
<evidence type="ECO:0000259" key="8">
    <source>
        <dbReference type="Pfam" id="PF03404"/>
    </source>
</evidence>
<dbReference type="SUPFAM" id="SSF56524">
    <property type="entry name" value="Oxidoreductase molybdopterin-binding domain"/>
    <property type="match status" value="1"/>
</dbReference>
<evidence type="ECO:0000256" key="5">
    <source>
        <dbReference type="SAM" id="MobiDB-lite"/>
    </source>
</evidence>
<evidence type="ECO:0000313" key="10">
    <source>
        <dbReference type="Proteomes" id="UP000266206"/>
    </source>
</evidence>
<dbReference type="PRINTS" id="PR00407">
    <property type="entry name" value="EUMOPTERIN"/>
</dbReference>
<feature type="domain" description="Oxidoreductase molybdopterin-binding" evidence="7">
    <location>
        <begin position="104"/>
        <end position="268"/>
    </location>
</feature>
<reference evidence="9 10" key="1">
    <citation type="submission" date="2017-08" db="EMBL/GenBank/DDBJ databases">
        <title>Pusillimonas indicus sp. nov., a member of the family Alcaligenaceae isolated from surface seawater.</title>
        <authorList>
            <person name="Li J."/>
        </authorList>
    </citation>
    <scope>NUCLEOTIDE SEQUENCE [LARGE SCALE GENOMIC DNA]</scope>
    <source>
        <strain evidence="9 10">L52-1-41</strain>
    </source>
</reference>
<dbReference type="Proteomes" id="UP000266206">
    <property type="component" value="Unassembled WGS sequence"/>
</dbReference>
<evidence type="ECO:0000259" key="7">
    <source>
        <dbReference type="Pfam" id="PF00174"/>
    </source>
</evidence>
<comment type="caution">
    <text evidence="9">The sequence shown here is derived from an EMBL/GenBank/DDBJ whole genome shotgun (WGS) entry which is preliminary data.</text>
</comment>
<sequence length="411" mass="43874">MQEKINTPRRRVLAAAGAAAAWAGMSTVARADSTEPAAQSNPQPVSDAKPLPDYAKWKDANSLIVHSANTIETQRGAVGSSVITPLNRLFIRNNVSPPPASITDNPDAWQINIEGVRKPHTFTLAQLKDMGLQALPMVLQCSGNGRAYFPHKPGGTQWTVGAAGCVIFTGVPIATLVEALGGVQDGMVYMTGTGGEEIPAGLDPNSVRVERSVPLEAMKDAILAWEVNGEPLPLAHGGPLRLIVPGYTGVNNVKYVKQLAFTKAQSPASIQQNSYRFSAVGEKGGPQHESIWEMPPKSWITSPSLPDTSLKAGPIVIGGVAMGGMDSPSKIEVSLDGGKSWQEARFVGPDLGKYAWRQFAFTADLKPGRYNLASRTTNAAGQTQPAERAENNRGYNNNSWQDHMVEITVTS</sequence>
<dbReference type="RefSeq" id="WP_119515285.1">
    <property type="nucleotide sequence ID" value="NZ_NQYH01000001.1"/>
</dbReference>
<feature type="signal peptide" evidence="6">
    <location>
        <begin position="1"/>
        <end position="31"/>
    </location>
</feature>
<protein>
    <submittedName>
        <fullName evidence="9">Sulfite oxidase</fullName>
    </submittedName>
</protein>
<dbReference type="PROSITE" id="PS51318">
    <property type="entry name" value="TAT"/>
    <property type="match status" value="1"/>
</dbReference>
<proteinExistence type="predicted"/>
<dbReference type="PANTHER" id="PTHR19372">
    <property type="entry name" value="SULFITE REDUCTASE"/>
    <property type="match status" value="1"/>
</dbReference>
<accession>A0A3A1YX33</accession>
<feature type="domain" description="Moybdenum cofactor oxidoreductase dimerisation" evidence="8">
    <location>
        <begin position="289"/>
        <end position="407"/>
    </location>
</feature>
<dbReference type="PANTHER" id="PTHR19372:SF7">
    <property type="entry name" value="SULFITE OXIDASE, MITOCHONDRIAL"/>
    <property type="match status" value="1"/>
</dbReference>
<dbReference type="Pfam" id="PF03404">
    <property type="entry name" value="Mo-co_dimer"/>
    <property type="match status" value="1"/>
</dbReference>
<feature type="chain" id="PRO_5017288600" evidence="6">
    <location>
        <begin position="32"/>
        <end position="411"/>
    </location>
</feature>
<evidence type="ECO:0000256" key="6">
    <source>
        <dbReference type="SAM" id="SignalP"/>
    </source>
</evidence>
<dbReference type="GO" id="GO:0020037">
    <property type="term" value="F:heme binding"/>
    <property type="evidence" value="ECO:0007669"/>
    <property type="project" value="TreeGrafter"/>
</dbReference>
<dbReference type="GO" id="GO:0006790">
    <property type="term" value="P:sulfur compound metabolic process"/>
    <property type="evidence" value="ECO:0007669"/>
    <property type="project" value="TreeGrafter"/>
</dbReference>
<keyword evidence="4" id="KW-0560">Oxidoreductase</keyword>
<gene>
    <name evidence="9" type="ORF">CJP73_01130</name>
</gene>
<dbReference type="OrthoDB" id="9795587at2"/>
<dbReference type="InterPro" id="IPR008335">
    <property type="entry name" value="Mopterin_OxRdtase_euk"/>
</dbReference>
<dbReference type="InterPro" id="IPR005066">
    <property type="entry name" value="MoCF_OxRdtse_dimer"/>
</dbReference>
<dbReference type="GO" id="GO:0030151">
    <property type="term" value="F:molybdenum ion binding"/>
    <property type="evidence" value="ECO:0007669"/>
    <property type="project" value="InterPro"/>
</dbReference>
<dbReference type="Gene3D" id="2.60.40.650">
    <property type="match status" value="1"/>
</dbReference>
<dbReference type="CDD" id="cd02110">
    <property type="entry name" value="SO_family_Moco_dimer"/>
    <property type="match status" value="1"/>
</dbReference>
<dbReference type="InterPro" id="IPR014756">
    <property type="entry name" value="Ig_E-set"/>
</dbReference>
<dbReference type="SUPFAM" id="SSF81296">
    <property type="entry name" value="E set domains"/>
    <property type="match status" value="1"/>
</dbReference>
<dbReference type="InterPro" id="IPR036374">
    <property type="entry name" value="OxRdtase_Mopterin-bd_sf"/>
</dbReference>
<dbReference type="EMBL" id="NQYH01000001">
    <property type="protein sequence ID" value="RIY42081.1"/>
    <property type="molecule type" value="Genomic_DNA"/>
</dbReference>